<comment type="caution">
    <text evidence="2">The sequence shown here is derived from an EMBL/GenBank/DDBJ whole genome shotgun (WGS) entry which is preliminary data.</text>
</comment>
<dbReference type="InterPro" id="IPR009492">
    <property type="entry name" value="TniQ"/>
</dbReference>
<reference evidence="2 3" key="1">
    <citation type="submission" date="2019-04" db="EMBL/GenBank/DDBJ databases">
        <authorList>
            <person name="Liu Q."/>
            <person name="Xin Y.-H."/>
        </authorList>
    </citation>
    <scope>NUCLEOTIDE SEQUENCE [LARGE SCALE GENOMIC DNA]</scope>
    <source>
        <strain evidence="2 3">AM23</strain>
    </source>
</reference>
<proteinExistence type="predicted"/>
<protein>
    <submittedName>
        <fullName evidence="2">Transposase</fullName>
    </submittedName>
</protein>
<gene>
    <name evidence="2" type="ORF">E8P82_11615</name>
</gene>
<dbReference type="AlphaFoldDB" id="A0A4S5E2J2"/>
<name>A0A4S5E2J2_9MICC</name>
<dbReference type="OrthoDB" id="4813139at2"/>
<organism evidence="2 3">
    <name type="scientific">Arthrobacter echini</name>
    <dbReference type="NCBI Taxonomy" id="1529066"/>
    <lineage>
        <taxon>Bacteria</taxon>
        <taxon>Bacillati</taxon>
        <taxon>Actinomycetota</taxon>
        <taxon>Actinomycetes</taxon>
        <taxon>Micrococcales</taxon>
        <taxon>Micrococcaceae</taxon>
        <taxon>Arthrobacter</taxon>
    </lineage>
</organism>
<keyword evidence="3" id="KW-1185">Reference proteome</keyword>
<dbReference type="Proteomes" id="UP000305233">
    <property type="component" value="Unassembled WGS sequence"/>
</dbReference>
<dbReference type="EMBL" id="SSWH01000010">
    <property type="protein sequence ID" value="THJ65614.1"/>
    <property type="molecule type" value="Genomic_DNA"/>
</dbReference>
<dbReference type="RefSeq" id="WP_136455056.1">
    <property type="nucleotide sequence ID" value="NZ_SSWH01000010.1"/>
</dbReference>
<accession>A0A4S5E2J2</accession>
<feature type="domain" description="TniQ" evidence="1">
    <location>
        <begin position="7"/>
        <end position="165"/>
    </location>
</feature>
<evidence type="ECO:0000313" key="2">
    <source>
        <dbReference type="EMBL" id="THJ65614.1"/>
    </source>
</evidence>
<evidence type="ECO:0000313" key="3">
    <source>
        <dbReference type="Proteomes" id="UP000305233"/>
    </source>
</evidence>
<sequence>MKPTHWPLHPAPVQAEALSSWLRRLASAYGMEASELLAHGLGHGNLQDQELDHNPPATLLTELSRRSGVSRDRVAVMSMIGWTPWLFDSMNPDPEAYRAYVHQFSVLLPHRRRKLHDPAQWLPWLPKHRIHKACRECLTSTEPVALVLFWQLPLMLSCPSHRRRLETYAGQAPEYRRWTFVAAAPSQVSDSVALMDQRTWQAITTGSVNLPRRRVHAGIWFRLLRTLLDELSAVEAQCGRRQLEEIRLLWEHCGYPFRAGLLLWRPFESLPWSIQQQLLEAAALAMEHIETGTLTASGTLAHLLSPEPDRRINDGTPPRPSGRQPARKQASAPAVRALDDLWKQAVDAQEAAVNAARGNSASAQQLYNFALYGRRTERSVRRLQDDFVQLQIPTDFLSDTNKGCADEY</sequence>
<evidence type="ECO:0000259" key="1">
    <source>
        <dbReference type="Pfam" id="PF06527"/>
    </source>
</evidence>
<dbReference type="Pfam" id="PF06527">
    <property type="entry name" value="TniQ"/>
    <property type="match status" value="1"/>
</dbReference>